<dbReference type="AlphaFoldDB" id="A0A3B0BVE9"/>
<gene>
    <name evidence="1" type="ORF">D7M11_24560</name>
</gene>
<dbReference type="OrthoDB" id="2380855at2"/>
<dbReference type="GO" id="GO:0030246">
    <property type="term" value="F:carbohydrate binding"/>
    <property type="evidence" value="ECO:0007669"/>
    <property type="project" value="InterPro"/>
</dbReference>
<accession>A0A3B0BVE9</accession>
<protein>
    <recommendedName>
        <fullName evidence="3">Carboxypeptidase regulatory-like domain-containing protein</fullName>
    </recommendedName>
</protein>
<dbReference type="InterPro" id="IPR013784">
    <property type="entry name" value="Carb-bd-like_fold"/>
</dbReference>
<dbReference type="EMBL" id="RBAH01000021">
    <property type="protein sequence ID" value="RKN75977.1"/>
    <property type="molecule type" value="Genomic_DNA"/>
</dbReference>
<reference evidence="1 2" key="1">
    <citation type="journal article" date="2007" name="Int. J. Syst. Evol. Microbiol.">
        <title>Paenibacillus ginsengarvi sp. nov., isolated from soil from ginseng cultivation.</title>
        <authorList>
            <person name="Yoon M.H."/>
            <person name="Ten L.N."/>
            <person name="Im W.T."/>
        </authorList>
    </citation>
    <scope>NUCLEOTIDE SEQUENCE [LARGE SCALE GENOMIC DNA]</scope>
    <source>
        <strain evidence="1 2">KCTC 13059</strain>
    </source>
</reference>
<dbReference type="RefSeq" id="WP_120749909.1">
    <property type="nucleotide sequence ID" value="NZ_RBAH01000021.1"/>
</dbReference>
<dbReference type="Proteomes" id="UP000282311">
    <property type="component" value="Unassembled WGS sequence"/>
</dbReference>
<sequence>MEHLRIVRMRTRVSLVLALRDGYVSGPPVDRDIQVRLVGYPTKPIGKPDGTYIYTNLEPGTYILEIESTYYFRETRTISVGSANKLVQLVLMPVSSYPFRPNETMLRAKIESRTGGPMSGALATASVMSEESVKGRISEHDVPEGSDTITVASLTGIIRPGDRLLLVGRGSGDLSEIVQIREVLDYQKRFRLEEGVGSAYLRGSLLYPVYVSRVSERGELAIAFPNVRAKKLTASLRIGSDEEEPSAVREVTVEEGVAVNLGTWIV</sequence>
<dbReference type="SUPFAM" id="SSF49452">
    <property type="entry name" value="Starch-binding domain-like"/>
    <property type="match status" value="1"/>
</dbReference>
<keyword evidence="2" id="KW-1185">Reference proteome</keyword>
<evidence type="ECO:0000313" key="1">
    <source>
        <dbReference type="EMBL" id="RKN75977.1"/>
    </source>
</evidence>
<name>A0A3B0BVE9_9BACL</name>
<evidence type="ECO:0008006" key="3">
    <source>
        <dbReference type="Google" id="ProtNLM"/>
    </source>
</evidence>
<organism evidence="1 2">
    <name type="scientific">Paenibacillus ginsengarvi</name>
    <dbReference type="NCBI Taxonomy" id="400777"/>
    <lineage>
        <taxon>Bacteria</taxon>
        <taxon>Bacillati</taxon>
        <taxon>Bacillota</taxon>
        <taxon>Bacilli</taxon>
        <taxon>Bacillales</taxon>
        <taxon>Paenibacillaceae</taxon>
        <taxon>Paenibacillus</taxon>
    </lineage>
</organism>
<proteinExistence type="predicted"/>
<evidence type="ECO:0000313" key="2">
    <source>
        <dbReference type="Proteomes" id="UP000282311"/>
    </source>
</evidence>
<comment type="caution">
    <text evidence="1">The sequence shown here is derived from an EMBL/GenBank/DDBJ whole genome shotgun (WGS) entry which is preliminary data.</text>
</comment>